<evidence type="ECO:0000313" key="2">
    <source>
        <dbReference type="Proteomes" id="UP000046373"/>
    </source>
</evidence>
<proteinExistence type="predicted"/>
<dbReference type="Proteomes" id="UP000046373">
    <property type="component" value="Unassembled WGS sequence"/>
</dbReference>
<dbReference type="EMBL" id="CCNB01000009">
    <property type="protein sequence ID" value="CDX34018.1"/>
    <property type="molecule type" value="Genomic_DNA"/>
</dbReference>
<accession>A0A090ERI1</accession>
<reference evidence="1 2" key="1">
    <citation type="submission" date="2014-08" db="EMBL/GenBank/DDBJ databases">
        <authorList>
            <person name="Moulin Lionel"/>
        </authorList>
    </citation>
    <scope>NUCLEOTIDE SEQUENCE [LARGE SCALE GENOMIC DNA]</scope>
</reference>
<sequence length="42" mass="4860">MLTAVVHQPEPTPTVAGLIRPYLDVERQLIRQHRPLLNSSRR</sequence>
<organism evidence="1 2">
    <name type="scientific">Mesorhizobium plurifarium</name>
    <dbReference type="NCBI Taxonomy" id="69974"/>
    <lineage>
        <taxon>Bacteria</taxon>
        <taxon>Pseudomonadati</taxon>
        <taxon>Pseudomonadota</taxon>
        <taxon>Alphaproteobacteria</taxon>
        <taxon>Hyphomicrobiales</taxon>
        <taxon>Phyllobacteriaceae</taxon>
        <taxon>Mesorhizobium</taxon>
    </lineage>
</organism>
<name>A0A090ERI1_MESPL</name>
<evidence type="ECO:0000313" key="1">
    <source>
        <dbReference type="EMBL" id="CDX34018.1"/>
    </source>
</evidence>
<dbReference type="AlphaFoldDB" id="A0A090ERI1"/>
<gene>
    <name evidence="1" type="ORF">MPLDJ20_170148</name>
</gene>
<protein>
    <submittedName>
        <fullName evidence="1">Uncharacterized protein</fullName>
    </submittedName>
</protein>